<sequence length="40" mass="4327">MIKKRKKDLSVSPAIDGLESDIGLGSLSKNEALRHCFVIG</sequence>
<reference evidence="1" key="1">
    <citation type="submission" date="2018-02" db="EMBL/GenBank/DDBJ databases">
        <title>Rhizophora mucronata_Transcriptome.</title>
        <authorList>
            <person name="Meera S.P."/>
            <person name="Sreeshan A."/>
            <person name="Augustine A."/>
        </authorList>
    </citation>
    <scope>NUCLEOTIDE SEQUENCE</scope>
    <source>
        <tissue evidence="1">Leaf</tissue>
    </source>
</reference>
<protein>
    <submittedName>
        <fullName evidence="1">Grave disease carrier protein</fullName>
    </submittedName>
</protein>
<name>A0A2P2QD79_RHIMU</name>
<accession>A0A2P2QD79</accession>
<dbReference type="AlphaFoldDB" id="A0A2P2QD79"/>
<proteinExistence type="predicted"/>
<dbReference type="EMBL" id="GGEC01084373">
    <property type="protein sequence ID" value="MBX64857.1"/>
    <property type="molecule type" value="Transcribed_RNA"/>
</dbReference>
<evidence type="ECO:0000313" key="1">
    <source>
        <dbReference type="EMBL" id="MBX64857.1"/>
    </source>
</evidence>
<organism evidence="1">
    <name type="scientific">Rhizophora mucronata</name>
    <name type="common">Asiatic mangrove</name>
    <dbReference type="NCBI Taxonomy" id="61149"/>
    <lineage>
        <taxon>Eukaryota</taxon>
        <taxon>Viridiplantae</taxon>
        <taxon>Streptophyta</taxon>
        <taxon>Embryophyta</taxon>
        <taxon>Tracheophyta</taxon>
        <taxon>Spermatophyta</taxon>
        <taxon>Magnoliopsida</taxon>
        <taxon>eudicotyledons</taxon>
        <taxon>Gunneridae</taxon>
        <taxon>Pentapetalae</taxon>
        <taxon>rosids</taxon>
        <taxon>fabids</taxon>
        <taxon>Malpighiales</taxon>
        <taxon>Rhizophoraceae</taxon>
        <taxon>Rhizophora</taxon>
    </lineage>
</organism>